<proteinExistence type="predicted"/>
<keyword evidence="1" id="KW-0812">Transmembrane</keyword>
<evidence type="ECO:0000313" key="3">
    <source>
        <dbReference type="Proteomes" id="UP000301309"/>
    </source>
</evidence>
<evidence type="ECO:0000256" key="1">
    <source>
        <dbReference type="SAM" id="Phobius"/>
    </source>
</evidence>
<reference evidence="2 3" key="1">
    <citation type="journal article" date="2020" name="Int. J. Syst. Evol. Microbiol.">
        <title>Reclassification of Streptomyces castelarensis and Streptomyces sporoclivatus as later heterotypic synonyms of Streptomyces antimycoticus.</title>
        <authorList>
            <person name="Komaki H."/>
            <person name="Tamura T."/>
        </authorList>
    </citation>
    <scope>NUCLEOTIDE SEQUENCE [LARGE SCALE GENOMIC DNA]</scope>
    <source>
        <strain evidence="2 3">NBRC 13459</strain>
    </source>
</reference>
<protein>
    <submittedName>
        <fullName evidence="2">Uncharacterized protein</fullName>
    </submittedName>
</protein>
<feature type="transmembrane region" description="Helical" evidence="1">
    <location>
        <begin position="12"/>
        <end position="34"/>
    </location>
</feature>
<comment type="caution">
    <text evidence="2">The sequence shown here is derived from an EMBL/GenBank/DDBJ whole genome shotgun (WGS) entry which is preliminary data.</text>
</comment>
<keyword evidence="1" id="KW-0472">Membrane</keyword>
<dbReference type="EMBL" id="BJHW01000001">
    <property type="protein sequence ID" value="GDY56975.1"/>
    <property type="molecule type" value="Genomic_DNA"/>
</dbReference>
<evidence type="ECO:0000313" key="2">
    <source>
        <dbReference type="EMBL" id="GDY56975.1"/>
    </source>
</evidence>
<gene>
    <name evidence="2" type="ORF">SVIO_075980</name>
</gene>
<organism evidence="2 3">
    <name type="scientific">Streptomyces violaceusniger</name>
    <dbReference type="NCBI Taxonomy" id="68280"/>
    <lineage>
        <taxon>Bacteria</taxon>
        <taxon>Bacillati</taxon>
        <taxon>Actinomycetota</taxon>
        <taxon>Actinomycetes</taxon>
        <taxon>Kitasatosporales</taxon>
        <taxon>Streptomycetaceae</taxon>
        <taxon>Streptomyces</taxon>
        <taxon>Streptomyces violaceusniger group</taxon>
    </lineage>
</organism>
<name>A0A4D4L7A0_STRVO</name>
<accession>A0A4D4L7A0</accession>
<dbReference type="Proteomes" id="UP000301309">
    <property type="component" value="Unassembled WGS sequence"/>
</dbReference>
<keyword evidence="3" id="KW-1185">Reference proteome</keyword>
<dbReference type="AlphaFoldDB" id="A0A4D4L7A0"/>
<keyword evidence="1" id="KW-1133">Transmembrane helix</keyword>
<sequence>MRQAALPKDRAVRAAGGVSALIVVVLAGWVAGLLRVNDEWLALAYPHPRAPPC</sequence>